<dbReference type="OrthoDB" id="3174863at2"/>
<reference evidence="2" key="1">
    <citation type="submission" date="2023-10" db="EMBL/GenBank/DDBJ databases">
        <authorList>
            <consortium name="Clinical and Environmental Microbiology Branch: Whole genome sequencing antimicrobial resistance pathogens in the healthcare setting"/>
        </authorList>
    </citation>
    <scope>NUCLEOTIDE SEQUENCE</scope>
    <source>
        <strain evidence="2">2020QW-00022</strain>
    </source>
</reference>
<dbReference type="AlphaFoldDB" id="A0A3R8Y2B6"/>
<comment type="caution">
    <text evidence="2">The sequence shown here is derived from an EMBL/GenBank/DDBJ whole genome shotgun (WGS) entry which is preliminary data.</text>
</comment>
<dbReference type="InterPro" id="IPR020945">
    <property type="entry name" value="DMSO/NO3_reduct_chaperone"/>
</dbReference>
<protein>
    <submittedName>
        <fullName evidence="2">Molecular chaperone TorD family protein</fullName>
    </submittedName>
</protein>
<sequence length="190" mass="21339">MIHFSHYAAAFNILGTCYLFSPNDDASRYAISFFKLNDFASQWPCKISAQLSERISASLNIDAASLHTQWTDLFIGPEALPAPPWGSVYLDPEGVLQGSSTVALSEFLKRERLKIQTRYPEPSDHVGLMLFQAAVLASQVREAALKELLNDHLGNWLPQFYQQLNRTTCSPFYNALTELTLVTVRSCLSY</sequence>
<dbReference type="Gene3D" id="1.10.3480.10">
    <property type="entry name" value="TorD-like"/>
    <property type="match status" value="1"/>
</dbReference>
<dbReference type="EMBL" id="ABEXCJ050000007">
    <property type="protein sequence ID" value="EMR4591075.1"/>
    <property type="molecule type" value="Genomic_DNA"/>
</dbReference>
<accession>A0A3R8Y2B6</accession>
<dbReference type="Pfam" id="PF02613">
    <property type="entry name" value="Nitrate_red_del"/>
    <property type="match status" value="1"/>
</dbReference>
<dbReference type="SUPFAM" id="SSF89155">
    <property type="entry name" value="TorD-like"/>
    <property type="match status" value="1"/>
</dbReference>
<evidence type="ECO:0000256" key="1">
    <source>
        <dbReference type="ARBA" id="ARBA00023186"/>
    </source>
</evidence>
<dbReference type="EMBL" id="ABEXCJ040000007">
    <property type="protein sequence ID" value="ELR5218888.1"/>
    <property type="molecule type" value="Genomic_DNA"/>
</dbReference>
<dbReference type="PANTHER" id="PTHR34227:SF13">
    <property type="entry name" value="TAT PROOFREADING CHAPERONE DMSD-RELATED"/>
    <property type="match status" value="1"/>
</dbReference>
<evidence type="ECO:0000313" key="2">
    <source>
        <dbReference type="EMBL" id="ELR5218888.1"/>
    </source>
</evidence>
<organism evidence="2">
    <name type="scientific">Providencia rettgeri</name>
    <dbReference type="NCBI Taxonomy" id="587"/>
    <lineage>
        <taxon>Bacteria</taxon>
        <taxon>Pseudomonadati</taxon>
        <taxon>Pseudomonadota</taxon>
        <taxon>Gammaproteobacteria</taxon>
        <taxon>Enterobacterales</taxon>
        <taxon>Morganellaceae</taxon>
        <taxon>Providencia</taxon>
    </lineage>
</organism>
<name>A0A3R8Y2B6_PRORE</name>
<dbReference type="PANTHER" id="PTHR34227">
    <property type="entry name" value="CHAPERONE PROTEIN YCDY"/>
    <property type="match status" value="1"/>
</dbReference>
<dbReference type="InterPro" id="IPR036411">
    <property type="entry name" value="TorD-like_sf"/>
</dbReference>
<proteinExistence type="predicted"/>
<dbReference type="PIRSF" id="PIRSF004690">
    <property type="entry name" value="DmsD"/>
    <property type="match status" value="1"/>
</dbReference>
<gene>
    <name evidence="3" type="ORF">M0K77_003422</name>
    <name evidence="2" type="ORF">M0K77_RS17110</name>
</gene>
<dbReference type="RefSeq" id="WP_125892892.1">
    <property type="nucleotide sequence ID" value="NZ_RHRR02000001.1"/>
</dbReference>
<dbReference type="InterPro" id="IPR050289">
    <property type="entry name" value="TorD/DmsD_chaperones"/>
</dbReference>
<dbReference type="InterPro" id="IPR026269">
    <property type="entry name" value="DmsD-type"/>
</dbReference>
<keyword evidence="1" id="KW-0143">Chaperone</keyword>
<evidence type="ECO:0000313" key="3">
    <source>
        <dbReference type="EMBL" id="EMR4591075.1"/>
    </source>
</evidence>